<feature type="binding site" evidence="9">
    <location>
        <begin position="118"/>
        <end position="120"/>
    </location>
    <ligand>
        <name>ATP</name>
        <dbReference type="ChEBI" id="CHEBI:30616"/>
        <note>ligand shared between dimeric partners</note>
    </ligand>
</feature>
<dbReference type="HAMAP" id="MF_00625">
    <property type="entry name" value="SelD"/>
    <property type="match status" value="1"/>
</dbReference>
<feature type="binding site" evidence="9">
    <location>
        <position position="71"/>
    </location>
    <ligand>
        <name>Mg(2+)</name>
        <dbReference type="ChEBI" id="CHEBI:18420"/>
    </ligand>
</feature>
<feature type="binding site" description="in other chain" evidence="9">
    <location>
        <position position="48"/>
    </location>
    <ligand>
        <name>ATP</name>
        <dbReference type="ChEBI" id="CHEBI:30616"/>
        <note>ligand shared between dimeric partners</note>
    </ligand>
</feature>
<dbReference type="PANTHER" id="PTHR10256">
    <property type="entry name" value="SELENIDE, WATER DIKINASE"/>
    <property type="match status" value="1"/>
</dbReference>
<feature type="binding site" evidence="9">
    <location>
        <position position="31"/>
    </location>
    <ligand>
        <name>Mg(2+)</name>
        <dbReference type="ChEBI" id="CHEBI:18420"/>
    </ligand>
</feature>
<dbReference type="AlphaFoldDB" id="A0A4R8GTT8"/>
<dbReference type="InterPro" id="IPR036921">
    <property type="entry name" value="PurM-like_N_sf"/>
</dbReference>
<dbReference type="PANTHER" id="PTHR10256:SF0">
    <property type="entry name" value="INACTIVE SELENIDE, WATER DIKINASE-LIKE PROTEIN-RELATED"/>
    <property type="match status" value="1"/>
</dbReference>
<dbReference type="GO" id="GO:0005524">
    <property type="term" value="F:ATP binding"/>
    <property type="evidence" value="ECO:0007669"/>
    <property type="project" value="UniProtKB-UniRule"/>
</dbReference>
<keyword evidence="6 9" id="KW-0067">ATP-binding</keyword>
<feature type="binding site" description="in other chain" evidence="9">
    <location>
        <position position="71"/>
    </location>
    <ligand>
        <name>ATP</name>
        <dbReference type="ChEBI" id="CHEBI:30616"/>
        <note>ligand shared between dimeric partners</note>
    </ligand>
</feature>
<dbReference type="GO" id="GO:0016260">
    <property type="term" value="P:selenocysteine biosynthetic process"/>
    <property type="evidence" value="ECO:0007669"/>
    <property type="project" value="InterPro"/>
</dbReference>
<dbReference type="NCBIfam" id="TIGR00476">
    <property type="entry name" value="selD"/>
    <property type="match status" value="1"/>
</dbReference>
<dbReference type="GO" id="GO:0000287">
    <property type="term" value="F:magnesium ion binding"/>
    <property type="evidence" value="ECO:0007669"/>
    <property type="project" value="UniProtKB-UniRule"/>
</dbReference>
<reference evidence="12 13" key="1">
    <citation type="submission" date="2019-03" db="EMBL/GenBank/DDBJ databases">
        <title>Subsurface microbial communities from deep shales in Ohio and West Virginia, USA.</title>
        <authorList>
            <person name="Wrighton K."/>
        </authorList>
    </citation>
    <scope>NUCLEOTIDE SEQUENCE [LARGE SCALE GENOMIC DNA]</scope>
    <source>
        <strain evidence="12 13">MSL 6dP</strain>
    </source>
</reference>
<feature type="domain" description="PurM-like C-terminal" evidence="11">
    <location>
        <begin position="148"/>
        <end position="323"/>
    </location>
</feature>
<evidence type="ECO:0000259" key="11">
    <source>
        <dbReference type="Pfam" id="PF02769"/>
    </source>
</evidence>
<comment type="subunit">
    <text evidence="9">Homodimer.</text>
</comment>
<dbReference type="GO" id="GO:0004756">
    <property type="term" value="F:selenide, water dikinase activity"/>
    <property type="evidence" value="ECO:0007669"/>
    <property type="project" value="UniProtKB-UniRule"/>
</dbReference>
<dbReference type="SUPFAM" id="SSF55326">
    <property type="entry name" value="PurM N-terminal domain-like"/>
    <property type="match status" value="1"/>
</dbReference>
<evidence type="ECO:0000256" key="4">
    <source>
        <dbReference type="ARBA" id="ARBA00022741"/>
    </source>
</evidence>
<dbReference type="InterPro" id="IPR016188">
    <property type="entry name" value="PurM-like_N"/>
</dbReference>
<dbReference type="InterPro" id="IPR023061">
    <property type="entry name" value="SelD_I"/>
</dbReference>
<keyword evidence="3 9" id="KW-0479">Metal-binding</keyword>
<feature type="binding site" evidence="9">
    <location>
        <position position="206"/>
    </location>
    <ligand>
        <name>Mg(2+)</name>
        <dbReference type="ChEBI" id="CHEBI:18420"/>
    </ligand>
</feature>
<comment type="catalytic activity">
    <reaction evidence="9">
        <text>hydrogenselenide + ATP + H2O = selenophosphate + AMP + phosphate + 2 H(+)</text>
        <dbReference type="Rhea" id="RHEA:18737"/>
        <dbReference type="ChEBI" id="CHEBI:15377"/>
        <dbReference type="ChEBI" id="CHEBI:15378"/>
        <dbReference type="ChEBI" id="CHEBI:16144"/>
        <dbReference type="ChEBI" id="CHEBI:29317"/>
        <dbReference type="ChEBI" id="CHEBI:30616"/>
        <dbReference type="ChEBI" id="CHEBI:43474"/>
        <dbReference type="ChEBI" id="CHEBI:456215"/>
        <dbReference type="EC" id="2.7.9.3"/>
    </reaction>
</comment>
<dbReference type="Proteomes" id="UP000295832">
    <property type="component" value="Unassembled WGS sequence"/>
</dbReference>
<comment type="similarity">
    <text evidence="1 9">Belongs to the selenophosphate synthase 1 family. Class I subfamily.</text>
</comment>
<evidence type="ECO:0000313" key="13">
    <source>
        <dbReference type="Proteomes" id="UP000295832"/>
    </source>
</evidence>
<dbReference type="Pfam" id="PF02769">
    <property type="entry name" value="AIRS_C"/>
    <property type="match status" value="1"/>
</dbReference>
<evidence type="ECO:0000256" key="3">
    <source>
        <dbReference type="ARBA" id="ARBA00022723"/>
    </source>
</evidence>
<dbReference type="NCBIfam" id="NF002098">
    <property type="entry name" value="PRK00943.1"/>
    <property type="match status" value="1"/>
</dbReference>
<dbReference type="Gene3D" id="3.90.650.10">
    <property type="entry name" value="PurM-like C-terminal domain"/>
    <property type="match status" value="1"/>
</dbReference>
<comment type="caution">
    <text evidence="9">Lacks conserved residue(s) required for the propagation of feature annotation.</text>
</comment>
<name>A0A4R8GTT8_9FIRM</name>
<keyword evidence="2 9" id="KW-0808">Transferase</keyword>
<keyword evidence="4 9" id="KW-0547">Nucleotide-binding</keyword>
<evidence type="ECO:0000256" key="1">
    <source>
        <dbReference type="ARBA" id="ARBA00008026"/>
    </source>
</evidence>
<comment type="caution">
    <text evidence="12">The sequence shown here is derived from an EMBL/GenBank/DDBJ whole genome shotgun (WGS) entry which is preliminary data.</text>
</comment>
<dbReference type="Pfam" id="PF00586">
    <property type="entry name" value="AIRS"/>
    <property type="match status" value="1"/>
</dbReference>
<evidence type="ECO:0000256" key="5">
    <source>
        <dbReference type="ARBA" id="ARBA00022777"/>
    </source>
</evidence>
<comment type="cofactor">
    <cofactor evidence="9">
        <name>Mg(2+)</name>
        <dbReference type="ChEBI" id="CHEBI:18420"/>
    </cofactor>
    <text evidence="9">Binds 1 Mg(2+) ion per monomer.</text>
</comment>
<keyword evidence="7 9" id="KW-0460">Magnesium</keyword>
<evidence type="ECO:0000256" key="9">
    <source>
        <dbReference type="HAMAP-Rule" id="MF_00625"/>
    </source>
</evidence>
<dbReference type="EMBL" id="SOEG01000049">
    <property type="protein sequence ID" value="TDX45187.1"/>
    <property type="molecule type" value="Genomic_DNA"/>
</dbReference>
<keyword evidence="5 9" id="KW-0418">Kinase</keyword>
<dbReference type="STRING" id="926561.GCA_000379025_01663"/>
<evidence type="ECO:0000256" key="7">
    <source>
        <dbReference type="ARBA" id="ARBA00022842"/>
    </source>
</evidence>
<evidence type="ECO:0000256" key="2">
    <source>
        <dbReference type="ARBA" id="ARBA00022679"/>
    </source>
</evidence>
<dbReference type="InterPro" id="IPR010918">
    <property type="entry name" value="PurM-like_C_dom"/>
</dbReference>
<sequence length="327" mass="34649">MGPEALSQVLRQIDFIAEDDNLLVGLDKSDDAIAYQLNDQQIIVQSVDFFTPIVDDPYLFGQIAAANALSDIYAMGAKPILAMNIVGFPSCLDDGILRDILQGGADKVAEAGAIIAGGHTIQDDEPKYGLSVTGVADKGQLLTNSNAQVGDKLILTKALGMGIMSTAIKGGLAIGGIDNPVIKSMTTLNNKALEPMQKLKVNACTDITGFGLLGHVWELAAGSKVGIEISSAELPIFEGIVDYAEMGLVPEGAYSNRQYLKDKIKFDANIKKSLIDILFDPQTSGGLLISVPADKAADLLIELYTLGVDKATVIGEVIDEEGIIRVR</sequence>
<dbReference type="CDD" id="cd02195">
    <property type="entry name" value="SelD"/>
    <property type="match status" value="1"/>
</dbReference>
<dbReference type="EC" id="2.7.9.3" evidence="9"/>
<dbReference type="SUPFAM" id="SSF56042">
    <property type="entry name" value="PurM C-terminal domain-like"/>
    <property type="match status" value="1"/>
</dbReference>
<gene>
    <name evidence="9" type="primary">selD</name>
    <name evidence="12" type="ORF">C7959_14911</name>
</gene>
<accession>A0A4R8GTT8</accession>
<keyword evidence="8 9" id="KW-0711">Selenium</keyword>
<feature type="binding site" description="in other chain" evidence="9">
    <location>
        <begin position="28"/>
        <end position="30"/>
    </location>
    <ligand>
        <name>ATP</name>
        <dbReference type="ChEBI" id="CHEBI:30616"/>
        <note>ligand shared between dimeric partners</note>
    </ligand>
</feature>
<dbReference type="PIRSF" id="PIRSF036407">
    <property type="entry name" value="Selenphspht_syn"/>
    <property type="match status" value="1"/>
</dbReference>
<organism evidence="12 13">
    <name type="scientific">Orenia marismortui</name>
    <dbReference type="NCBI Taxonomy" id="46469"/>
    <lineage>
        <taxon>Bacteria</taxon>
        <taxon>Bacillati</taxon>
        <taxon>Bacillota</taxon>
        <taxon>Clostridia</taxon>
        <taxon>Halanaerobiales</taxon>
        <taxon>Halobacteroidaceae</taxon>
        <taxon>Orenia</taxon>
    </lineage>
</organism>
<dbReference type="Gene3D" id="3.30.1330.10">
    <property type="entry name" value="PurM-like, N-terminal domain"/>
    <property type="match status" value="1"/>
</dbReference>
<evidence type="ECO:0000313" key="12">
    <source>
        <dbReference type="EMBL" id="TDX45187.1"/>
    </source>
</evidence>
<dbReference type="FunFam" id="3.30.1330.10:FF:000003">
    <property type="entry name" value="Selenide, water dikinase"/>
    <property type="match status" value="1"/>
</dbReference>
<proteinExistence type="inferred from homology"/>
<keyword evidence="13" id="KW-1185">Reference proteome</keyword>
<dbReference type="InterPro" id="IPR004536">
    <property type="entry name" value="SPS/SelD"/>
</dbReference>
<protein>
    <recommendedName>
        <fullName evidence="9">Selenide, water dikinase</fullName>
        <ecNumber evidence="9">2.7.9.3</ecNumber>
    </recommendedName>
    <alternativeName>
        <fullName evidence="9">Selenium donor protein</fullName>
    </alternativeName>
    <alternativeName>
        <fullName evidence="9">Selenophosphate synthase</fullName>
    </alternativeName>
</protein>
<dbReference type="GO" id="GO:0005737">
    <property type="term" value="C:cytoplasm"/>
    <property type="evidence" value="ECO:0007669"/>
    <property type="project" value="TreeGrafter"/>
</dbReference>
<feature type="domain" description="PurM-like N-terminal" evidence="10">
    <location>
        <begin position="30"/>
        <end position="135"/>
    </location>
</feature>
<evidence type="ECO:0000256" key="6">
    <source>
        <dbReference type="ARBA" id="ARBA00022840"/>
    </source>
</evidence>
<evidence type="ECO:0000256" key="8">
    <source>
        <dbReference type="ARBA" id="ARBA00023266"/>
    </source>
</evidence>
<dbReference type="InterPro" id="IPR036676">
    <property type="entry name" value="PurM-like_C_sf"/>
</dbReference>
<comment type="function">
    <text evidence="9">Synthesizes selenophosphate from selenide and ATP.</text>
</comment>
<evidence type="ECO:0000259" key="10">
    <source>
        <dbReference type="Pfam" id="PF00586"/>
    </source>
</evidence>